<dbReference type="Proteomes" id="UP000324585">
    <property type="component" value="Unassembled WGS sequence"/>
</dbReference>
<feature type="compositionally biased region" description="Polar residues" evidence="3">
    <location>
        <begin position="318"/>
        <end position="327"/>
    </location>
</feature>
<keyword evidence="6" id="KW-1185">Reference proteome</keyword>
<evidence type="ECO:0000256" key="3">
    <source>
        <dbReference type="SAM" id="MobiDB-lite"/>
    </source>
</evidence>
<evidence type="ECO:0000256" key="1">
    <source>
        <dbReference type="PROSITE-ProRule" id="PRU00108"/>
    </source>
</evidence>
<dbReference type="GO" id="GO:0005634">
    <property type="term" value="C:nucleus"/>
    <property type="evidence" value="ECO:0007669"/>
    <property type="project" value="UniProtKB-SubCell"/>
</dbReference>
<evidence type="ECO:0000313" key="5">
    <source>
        <dbReference type="EMBL" id="KAA8495268.1"/>
    </source>
</evidence>
<dbReference type="InterPro" id="IPR001356">
    <property type="entry name" value="HD"/>
</dbReference>
<protein>
    <submittedName>
        <fullName evidence="5">Pre-B-cell leukemia transcription factor 3</fullName>
    </submittedName>
</protein>
<proteinExistence type="predicted"/>
<dbReference type="CDD" id="cd00086">
    <property type="entry name" value="homeodomain"/>
    <property type="match status" value="1"/>
</dbReference>
<keyword evidence="1 2" id="KW-0371">Homeobox</keyword>
<keyword evidence="1 2" id="KW-0238">DNA-binding</keyword>
<evidence type="ECO:0000256" key="2">
    <source>
        <dbReference type="RuleBase" id="RU000682"/>
    </source>
</evidence>
<feature type="compositionally biased region" description="Basic and acidic residues" evidence="3">
    <location>
        <begin position="330"/>
        <end position="345"/>
    </location>
</feature>
<dbReference type="SUPFAM" id="SSF46689">
    <property type="entry name" value="Homeodomain-like"/>
    <property type="match status" value="1"/>
</dbReference>
<evidence type="ECO:0000313" key="6">
    <source>
        <dbReference type="Proteomes" id="UP000324585"/>
    </source>
</evidence>
<gene>
    <name evidence="5" type="ORF">FVE85_1423</name>
</gene>
<dbReference type="Pfam" id="PF00046">
    <property type="entry name" value="Homeodomain"/>
    <property type="match status" value="1"/>
</dbReference>
<reference evidence="6" key="1">
    <citation type="journal article" date="2019" name="Nat. Commun.">
        <title>Expansion of phycobilisome linker gene families in mesophilic red algae.</title>
        <authorList>
            <person name="Lee J."/>
            <person name="Kim D."/>
            <person name="Bhattacharya D."/>
            <person name="Yoon H.S."/>
        </authorList>
    </citation>
    <scope>NUCLEOTIDE SEQUENCE [LARGE SCALE GENOMIC DNA]</scope>
    <source>
        <strain evidence="6">CCMP 1328</strain>
    </source>
</reference>
<dbReference type="GO" id="GO:0003677">
    <property type="term" value="F:DNA binding"/>
    <property type="evidence" value="ECO:0007669"/>
    <property type="project" value="UniProtKB-UniRule"/>
</dbReference>
<organism evidence="5 6">
    <name type="scientific">Porphyridium purpureum</name>
    <name type="common">Red alga</name>
    <name type="synonym">Porphyridium cruentum</name>
    <dbReference type="NCBI Taxonomy" id="35688"/>
    <lineage>
        <taxon>Eukaryota</taxon>
        <taxon>Rhodophyta</taxon>
        <taxon>Bangiophyceae</taxon>
        <taxon>Porphyridiales</taxon>
        <taxon>Porphyridiaceae</taxon>
        <taxon>Porphyridium</taxon>
    </lineage>
</organism>
<sequence>MFDVAKERDAHAVAMMCERAPTAVSERVTHRGDEINAGFDSCLPDEDEASQQTQWQLRSHTEYKRSRSVRQHESAHQATARHALPRYPMLPYQCTYQANTSCANAWFWYPTPSETYEYSHTRHDNEPAHLKYASGHLRELGVLTQRGVGYQPVPGKRAHEAPPCQSGGLHPGPGRFQCSSFPHTPYLRGFAYAAGPQLETRLPLSFARNDGAAHLGHGTLEGACEDHDMLNSPIMHCNDSRHQQSVYIPGGPSVRNLDGPRTHGAMQQFDSAKIDTATALLFVAQPQFLADMKELAHTMHAPSRGGTREVEGNKISDSAFSLDSPLSNARDIHGRTKEKEIRKENPGTAKASSQTVMQKMEEIRTVFQAAIIEELQEQSKCRIISPGEEKERLLAVAAIARAHAVRGENVRKMTKDNMFSRGFLGLASKQGFSKEAHFELFKAFFDMILHPYPSSSEFRDIAERANLEYGQTVRWFQNMRKRLWKPVVLALRGHAPEPDVTKWRHDIFRPKKKNA</sequence>
<name>A0A5J4YVQ1_PORPP</name>
<dbReference type="OrthoDB" id="10056939at2759"/>
<evidence type="ECO:0000259" key="4">
    <source>
        <dbReference type="PROSITE" id="PS50071"/>
    </source>
</evidence>
<dbReference type="PROSITE" id="PS50071">
    <property type="entry name" value="HOMEOBOX_2"/>
    <property type="match status" value="1"/>
</dbReference>
<dbReference type="EMBL" id="VRMN01000003">
    <property type="protein sequence ID" value="KAA8495268.1"/>
    <property type="molecule type" value="Genomic_DNA"/>
</dbReference>
<feature type="domain" description="Homeobox" evidence="4">
    <location>
        <begin position="429"/>
        <end position="486"/>
    </location>
</feature>
<keyword evidence="1 2" id="KW-0539">Nucleus</keyword>
<comment type="subcellular location">
    <subcellularLocation>
        <location evidence="1 2">Nucleus</location>
    </subcellularLocation>
</comment>
<dbReference type="Gene3D" id="1.10.10.60">
    <property type="entry name" value="Homeodomain-like"/>
    <property type="match status" value="1"/>
</dbReference>
<accession>A0A5J4YVQ1</accession>
<dbReference type="InterPro" id="IPR009057">
    <property type="entry name" value="Homeodomain-like_sf"/>
</dbReference>
<dbReference type="SMART" id="SM00389">
    <property type="entry name" value="HOX"/>
    <property type="match status" value="1"/>
</dbReference>
<feature type="DNA-binding region" description="Homeobox" evidence="1">
    <location>
        <begin position="431"/>
        <end position="487"/>
    </location>
</feature>
<dbReference type="AlphaFoldDB" id="A0A5J4YVQ1"/>
<feature type="region of interest" description="Disordered" evidence="3">
    <location>
        <begin position="318"/>
        <end position="355"/>
    </location>
</feature>
<comment type="caution">
    <text evidence="5">The sequence shown here is derived from an EMBL/GenBank/DDBJ whole genome shotgun (WGS) entry which is preliminary data.</text>
</comment>